<keyword evidence="15" id="KW-1185">Reference proteome</keyword>
<evidence type="ECO:0000256" key="6">
    <source>
        <dbReference type="ARBA" id="ARBA00023040"/>
    </source>
</evidence>
<feature type="domain" description="G-protein coupled receptors family 1 profile" evidence="13">
    <location>
        <begin position="89"/>
        <end position="178"/>
    </location>
</feature>
<keyword evidence="9" id="KW-0675">Receptor</keyword>
<evidence type="ECO:0000256" key="7">
    <source>
        <dbReference type="ARBA" id="ARBA00023136"/>
    </source>
</evidence>
<evidence type="ECO:0000256" key="3">
    <source>
        <dbReference type="ARBA" id="ARBA00022475"/>
    </source>
</evidence>
<dbReference type="PRINTS" id="PR00237">
    <property type="entry name" value="GPCRRHODOPSN"/>
</dbReference>
<evidence type="ECO:0000256" key="12">
    <source>
        <dbReference type="SAM" id="Phobius"/>
    </source>
</evidence>
<feature type="transmembrane region" description="Helical" evidence="12">
    <location>
        <begin position="148"/>
        <end position="171"/>
    </location>
</feature>
<protein>
    <recommendedName>
        <fullName evidence="2">Gonadotropin-releasing hormone receptor</fullName>
    </recommendedName>
</protein>
<dbReference type="SUPFAM" id="SSF81321">
    <property type="entry name" value="Family A G protein-coupled receptor-like"/>
    <property type="match status" value="1"/>
</dbReference>
<feature type="non-terminal residue" evidence="14">
    <location>
        <position position="1"/>
    </location>
</feature>
<evidence type="ECO:0000313" key="14">
    <source>
        <dbReference type="EMBL" id="KAK7831866.1"/>
    </source>
</evidence>
<dbReference type="PANTHER" id="PTHR24241:SF22">
    <property type="entry name" value="GONADOTROPIN-RELEASING HORMONE RECEPTOR"/>
    <property type="match status" value="1"/>
</dbReference>
<evidence type="ECO:0000256" key="4">
    <source>
        <dbReference type="ARBA" id="ARBA00022692"/>
    </source>
</evidence>
<dbReference type="GO" id="GO:0032870">
    <property type="term" value="P:cellular response to hormone stimulus"/>
    <property type="evidence" value="ECO:0007669"/>
    <property type="project" value="TreeGrafter"/>
</dbReference>
<dbReference type="Proteomes" id="UP001488838">
    <property type="component" value="Unassembled WGS sequence"/>
</dbReference>
<keyword evidence="7 12" id="KW-0472">Membrane</keyword>
<sequence>AEIVPPVTESYRSSKLTQTYFKQTSLTPFGIMVKISWNLEIVLDRRRAAREKERFWEKTHKLFLLYIFRMIYLEDGSGHVVFSQCVTHCSFPRWWHQAFYNFFTFGCLFIFPLLIMLVCNAKIIFTLTRLNQSKNNIPRARLRTLKMTVAFATSFIVCWTPYYVLGIWYWFDPEMLNR</sequence>
<feature type="non-terminal residue" evidence="14">
    <location>
        <position position="178"/>
    </location>
</feature>
<feature type="transmembrane region" description="Helical" evidence="12">
    <location>
        <begin position="102"/>
        <end position="127"/>
    </location>
</feature>
<evidence type="ECO:0000256" key="5">
    <source>
        <dbReference type="ARBA" id="ARBA00022989"/>
    </source>
</evidence>
<keyword evidence="6" id="KW-0297">G-protein coupled receptor</keyword>
<dbReference type="InterPro" id="IPR000276">
    <property type="entry name" value="GPCR_Rhodpsn"/>
</dbReference>
<name>A0AAW0K024_MYOGA</name>
<accession>A0AAW0K024</accession>
<keyword evidence="3" id="KW-1003">Cell membrane</keyword>
<evidence type="ECO:0000313" key="15">
    <source>
        <dbReference type="Proteomes" id="UP001488838"/>
    </source>
</evidence>
<reference evidence="14 15" key="1">
    <citation type="journal article" date="2023" name="bioRxiv">
        <title>Conserved and derived expression patterns and positive selection on dental genes reveal complex evolutionary context of ever-growing rodent molars.</title>
        <authorList>
            <person name="Calamari Z.T."/>
            <person name="Song A."/>
            <person name="Cohen E."/>
            <person name="Akter M."/>
            <person name="Roy R.D."/>
            <person name="Hallikas O."/>
            <person name="Christensen M.M."/>
            <person name="Li P."/>
            <person name="Marangoni P."/>
            <person name="Jernvall J."/>
            <person name="Klein O.D."/>
        </authorList>
    </citation>
    <scope>NUCLEOTIDE SEQUENCE [LARGE SCALE GENOMIC DNA]</scope>
    <source>
        <strain evidence="14">V071</strain>
    </source>
</reference>
<dbReference type="PANTHER" id="PTHR24241">
    <property type="entry name" value="NEUROPEPTIDE RECEPTOR-RELATED G-PROTEIN COUPLED RECEPTOR"/>
    <property type="match status" value="1"/>
</dbReference>
<keyword evidence="10" id="KW-0325">Glycoprotein</keyword>
<keyword evidence="11" id="KW-0807">Transducer</keyword>
<keyword evidence="5 12" id="KW-1133">Transmembrane helix</keyword>
<dbReference type="PROSITE" id="PS50262">
    <property type="entry name" value="G_PROTEIN_RECEP_F1_2"/>
    <property type="match status" value="1"/>
</dbReference>
<dbReference type="GO" id="GO:0016500">
    <property type="term" value="F:protein-hormone receptor activity"/>
    <property type="evidence" value="ECO:0007669"/>
    <property type="project" value="InterPro"/>
</dbReference>
<dbReference type="GO" id="GO:0005886">
    <property type="term" value="C:plasma membrane"/>
    <property type="evidence" value="ECO:0007669"/>
    <property type="project" value="UniProtKB-SubCell"/>
</dbReference>
<dbReference type="InterPro" id="IPR017452">
    <property type="entry name" value="GPCR_Rhodpsn_7TM"/>
</dbReference>
<proteinExistence type="predicted"/>
<dbReference type="GO" id="GO:0042277">
    <property type="term" value="F:peptide binding"/>
    <property type="evidence" value="ECO:0007669"/>
    <property type="project" value="TreeGrafter"/>
</dbReference>
<comment type="caution">
    <text evidence="14">The sequence shown here is derived from an EMBL/GenBank/DDBJ whole genome shotgun (WGS) entry which is preliminary data.</text>
</comment>
<evidence type="ECO:0000256" key="10">
    <source>
        <dbReference type="ARBA" id="ARBA00023180"/>
    </source>
</evidence>
<gene>
    <name evidence="14" type="ORF">U0070_016496</name>
</gene>
<keyword evidence="8" id="KW-1015">Disulfide bond</keyword>
<dbReference type="AlphaFoldDB" id="A0AAW0K024"/>
<dbReference type="Gene3D" id="1.20.1070.10">
    <property type="entry name" value="Rhodopsin 7-helix transmembrane proteins"/>
    <property type="match status" value="1"/>
</dbReference>
<evidence type="ECO:0000256" key="8">
    <source>
        <dbReference type="ARBA" id="ARBA00023157"/>
    </source>
</evidence>
<keyword evidence="4 12" id="KW-0812">Transmembrane</keyword>
<dbReference type="PRINTS" id="PR00529">
    <property type="entry name" value="GNADOTRPHINR"/>
</dbReference>
<dbReference type="EMBL" id="JBBHLL010000012">
    <property type="protein sequence ID" value="KAK7831866.1"/>
    <property type="molecule type" value="Genomic_DNA"/>
</dbReference>
<evidence type="ECO:0000256" key="2">
    <source>
        <dbReference type="ARBA" id="ARBA00016040"/>
    </source>
</evidence>
<dbReference type="GO" id="GO:0004930">
    <property type="term" value="F:G protein-coupled receptor activity"/>
    <property type="evidence" value="ECO:0007669"/>
    <property type="project" value="UniProtKB-KW"/>
</dbReference>
<evidence type="ECO:0000256" key="1">
    <source>
        <dbReference type="ARBA" id="ARBA00004651"/>
    </source>
</evidence>
<dbReference type="Pfam" id="PF00001">
    <property type="entry name" value="7tm_1"/>
    <property type="match status" value="1"/>
</dbReference>
<evidence type="ECO:0000256" key="11">
    <source>
        <dbReference type="ARBA" id="ARBA00023224"/>
    </source>
</evidence>
<organism evidence="14 15">
    <name type="scientific">Myodes glareolus</name>
    <name type="common">Bank vole</name>
    <name type="synonym">Clethrionomys glareolus</name>
    <dbReference type="NCBI Taxonomy" id="447135"/>
    <lineage>
        <taxon>Eukaryota</taxon>
        <taxon>Metazoa</taxon>
        <taxon>Chordata</taxon>
        <taxon>Craniata</taxon>
        <taxon>Vertebrata</taxon>
        <taxon>Euteleostomi</taxon>
        <taxon>Mammalia</taxon>
        <taxon>Eutheria</taxon>
        <taxon>Euarchontoglires</taxon>
        <taxon>Glires</taxon>
        <taxon>Rodentia</taxon>
        <taxon>Myomorpha</taxon>
        <taxon>Muroidea</taxon>
        <taxon>Cricetidae</taxon>
        <taxon>Arvicolinae</taxon>
        <taxon>Myodes</taxon>
    </lineage>
</organism>
<comment type="subcellular location">
    <subcellularLocation>
        <location evidence="1">Cell membrane</location>
        <topology evidence="1">Multi-pass membrane protein</topology>
    </subcellularLocation>
</comment>
<evidence type="ECO:0000256" key="9">
    <source>
        <dbReference type="ARBA" id="ARBA00023170"/>
    </source>
</evidence>
<evidence type="ECO:0000259" key="13">
    <source>
        <dbReference type="PROSITE" id="PS50262"/>
    </source>
</evidence>
<dbReference type="InterPro" id="IPR001658">
    <property type="entry name" value="GphnRH_fam_rcpt"/>
</dbReference>